<dbReference type="Pfam" id="PF25179">
    <property type="entry name" value="LMF1_C"/>
    <property type="match status" value="1"/>
</dbReference>
<evidence type="ECO:0000256" key="2">
    <source>
        <dbReference type="ARBA" id="ARBA00005512"/>
    </source>
</evidence>
<evidence type="ECO:0000259" key="10">
    <source>
        <dbReference type="Pfam" id="PF06762"/>
    </source>
</evidence>
<sequence>MLLTDYNISSWIFSKTLSLCYFIAFLSLLPQLLGLYGRQGILSIDHLLNLLDKEMRAERFYHVPSVFWFASSDLALKAVCFIGMTAASLAFLGFSQSIMFLICFVCYLSFVSAGQLFLSYQWDSLLLEFGFLGLFFAPFAWEWLPLGAHILHPIVYFMVLFLLFKLMFLSGVVKLANKDPYWKDLSALSFHFWTQPLPTPLAYFVHKLPSGVLRFCTMAMFFIELVTPFFIFYPGPLQTAAVILLITLQILIILTGNYGFFNILTIGLCLGVLPDSTWGFKINWVENTPVSTVMALVPLILVVPSSLFWIAKSLAEKSKMWDFMLPYMRFFYPFRICNPYGLFAVMTRVRPELVLEGSNDGVHWETYEFKHKPTSLKKFPTIVAPHQPRLDWQMWFAALESFNENLWLQNLLTRIFEGSQDVLMLFEKDPFKGQPPKALRFLRYEYKFSSFAELRKDGVWWTRELIAPYGPVFQREEFTDDESSQKNAESL</sequence>
<keyword evidence="6 9" id="KW-0472">Membrane</keyword>
<feature type="transmembrane region" description="Helical" evidence="9">
    <location>
        <begin position="66"/>
        <end position="92"/>
    </location>
</feature>
<feature type="transmembrane region" description="Helical" evidence="9">
    <location>
        <begin position="293"/>
        <end position="311"/>
    </location>
</feature>
<feature type="domain" description="Lipase maturation factor 1/2 N-terminal" evidence="10">
    <location>
        <begin position="119"/>
        <end position="278"/>
    </location>
</feature>
<gene>
    <name evidence="12" type="ORF">AZI85_15530</name>
</gene>
<dbReference type="GO" id="GO:0051604">
    <property type="term" value="P:protein maturation"/>
    <property type="evidence" value="ECO:0007669"/>
    <property type="project" value="InterPro"/>
</dbReference>
<feature type="domain" description="Lipase maturation factor 1/2 C-terminal" evidence="11">
    <location>
        <begin position="336"/>
        <end position="471"/>
    </location>
</feature>
<dbReference type="InterPro" id="IPR009613">
    <property type="entry name" value="LMF"/>
</dbReference>
<name>A0A150WUC9_BDEBC</name>
<organism evidence="12 13">
    <name type="scientific">Bdellovibrio bacteriovorus</name>
    <dbReference type="NCBI Taxonomy" id="959"/>
    <lineage>
        <taxon>Bacteria</taxon>
        <taxon>Pseudomonadati</taxon>
        <taxon>Bdellovibrionota</taxon>
        <taxon>Bdellovibrionia</taxon>
        <taxon>Bdellovibrionales</taxon>
        <taxon>Pseudobdellovibrionaceae</taxon>
        <taxon>Bdellovibrio</taxon>
    </lineage>
</organism>
<dbReference type="AlphaFoldDB" id="A0A150WUC9"/>
<evidence type="ECO:0000256" key="9">
    <source>
        <dbReference type="SAM" id="Phobius"/>
    </source>
</evidence>
<keyword evidence="4" id="KW-0256">Endoplasmic reticulum</keyword>
<dbReference type="InterPro" id="IPR057433">
    <property type="entry name" value="LMF1/2_C"/>
</dbReference>
<evidence type="ECO:0000259" key="11">
    <source>
        <dbReference type="Pfam" id="PF25179"/>
    </source>
</evidence>
<comment type="similarity">
    <text evidence="2">Belongs to the lipase maturation factor family.</text>
</comment>
<feature type="transmembrane region" description="Helical" evidence="9">
    <location>
        <begin position="150"/>
        <end position="173"/>
    </location>
</feature>
<feature type="transmembrane region" description="Helical" evidence="9">
    <location>
        <begin position="12"/>
        <end position="36"/>
    </location>
</feature>
<dbReference type="PANTHER" id="PTHR14463:SF5">
    <property type="entry name" value="LIPASE MATURATION FACTOR 2"/>
    <property type="match status" value="1"/>
</dbReference>
<proteinExistence type="inferred from homology"/>
<reference evidence="12 13" key="1">
    <citation type="submission" date="2016-03" db="EMBL/GenBank/DDBJ databases">
        <authorList>
            <person name="Ploux O."/>
        </authorList>
    </citation>
    <scope>NUCLEOTIDE SEQUENCE [LARGE SCALE GENOMIC DNA]</scope>
    <source>
        <strain evidence="12 13">BER2</strain>
    </source>
</reference>
<feature type="transmembrane region" description="Helical" evidence="9">
    <location>
        <begin position="212"/>
        <end position="233"/>
    </location>
</feature>
<evidence type="ECO:0000256" key="3">
    <source>
        <dbReference type="ARBA" id="ARBA00022692"/>
    </source>
</evidence>
<dbReference type="RefSeq" id="WP_063243008.1">
    <property type="nucleotide sequence ID" value="NZ_LUKF01000003.1"/>
</dbReference>
<feature type="transmembrane region" description="Helical" evidence="9">
    <location>
        <begin position="240"/>
        <end position="273"/>
    </location>
</feature>
<dbReference type="OrthoDB" id="9801773at2"/>
<dbReference type="EMBL" id="LUKF01000003">
    <property type="protein sequence ID" value="KYG70095.1"/>
    <property type="molecule type" value="Genomic_DNA"/>
</dbReference>
<comment type="subcellular location">
    <subcellularLocation>
        <location evidence="1">Endoplasmic reticulum membrane</location>
        <topology evidence="1">Multi-pass membrane protein</topology>
    </subcellularLocation>
</comment>
<evidence type="ECO:0000313" key="12">
    <source>
        <dbReference type="EMBL" id="KYG70095.1"/>
    </source>
</evidence>
<keyword evidence="5 9" id="KW-1133">Transmembrane helix</keyword>
<evidence type="ECO:0000256" key="8">
    <source>
        <dbReference type="ARBA" id="ARBA00040643"/>
    </source>
</evidence>
<dbReference type="Proteomes" id="UP000075391">
    <property type="component" value="Unassembled WGS sequence"/>
</dbReference>
<dbReference type="PANTHER" id="PTHR14463">
    <property type="entry name" value="LIPASE MATURATION FACTOR"/>
    <property type="match status" value="1"/>
</dbReference>
<keyword evidence="7" id="KW-0325">Glycoprotein</keyword>
<feature type="transmembrane region" description="Helical" evidence="9">
    <location>
        <begin position="125"/>
        <end position="144"/>
    </location>
</feature>
<evidence type="ECO:0000313" key="13">
    <source>
        <dbReference type="Proteomes" id="UP000075391"/>
    </source>
</evidence>
<evidence type="ECO:0000256" key="6">
    <source>
        <dbReference type="ARBA" id="ARBA00023136"/>
    </source>
</evidence>
<protein>
    <recommendedName>
        <fullName evidence="8">Lipase maturation factor 2</fullName>
    </recommendedName>
</protein>
<feature type="transmembrane region" description="Helical" evidence="9">
    <location>
        <begin position="98"/>
        <end position="118"/>
    </location>
</feature>
<dbReference type="InterPro" id="IPR057434">
    <property type="entry name" value="LMF1/2_N"/>
</dbReference>
<evidence type="ECO:0000256" key="5">
    <source>
        <dbReference type="ARBA" id="ARBA00022989"/>
    </source>
</evidence>
<evidence type="ECO:0000256" key="7">
    <source>
        <dbReference type="ARBA" id="ARBA00023180"/>
    </source>
</evidence>
<accession>A0A150WUC9</accession>
<keyword evidence="3 9" id="KW-0812">Transmembrane</keyword>
<comment type="caution">
    <text evidence="12">The sequence shown here is derived from an EMBL/GenBank/DDBJ whole genome shotgun (WGS) entry which is preliminary data.</text>
</comment>
<evidence type="ECO:0000256" key="1">
    <source>
        <dbReference type="ARBA" id="ARBA00004477"/>
    </source>
</evidence>
<dbReference type="Pfam" id="PF06762">
    <property type="entry name" value="LMF1"/>
    <property type="match status" value="1"/>
</dbReference>
<evidence type="ECO:0000256" key="4">
    <source>
        <dbReference type="ARBA" id="ARBA00022824"/>
    </source>
</evidence>